<dbReference type="PANTHER" id="PTHR43391">
    <property type="entry name" value="RETINOL DEHYDROGENASE-RELATED"/>
    <property type="match status" value="1"/>
</dbReference>
<evidence type="ECO:0000256" key="2">
    <source>
        <dbReference type="ARBA" id="ARBA00022857"/>
    </source>
</evidence>
<dbReference type="eggNOG" id="KOG1205">
    <property type="taxonomic scope" value="Eukaryota"/>
</dbReference>
<protein>
    <submittedName>
        <fullName evidence="5">Enoyl-(Acyl carrier) reductase</fullName>
    </submittedName>
</protein>
<dbReference type="AlphaFoldDB" id="I7LV57"/>
<dbReference type="PANTHER" id="PTHR43391:SF14">
    <property type="entry name" value="DEHYDROGENASE_REDUCTASE SDR FAMILY PROTEIN 7-LIKE"/>
    <property type="match status" value="1"/>
</dbReference>
<dbReference type="Pfam" id="PF00106">
    <property type="entry name" value="adh_short"/>
    <property type="match status" value="1"/>
</dbReference>
<dbReference type="EMBL" id="GG662666">
    <property type="protein sequence ID" value="EAR97259.1"/>
    <property type="molecule type" value="Genomic_DNA"/>
</dbReference>
<evidence type="ECO:0000313" key="6">
    <source>
        <dbReference type="Proteomes" id="UP000009168"/>
    </source>
</evidence>
<dbReference type="GeneID" id="7838527"/>
<proteinExistence type="inferred from homology"/>
<dbReference type="PROSITE" id="PS00061">
    <property type="entry name" value="ADH_SHORT"/>
    <property type="match status" value="1"/>
</dbReference>
<keyword evidence="6" id="KW-1185">Reference proteome</keyword>
<dbReference type="SUPFAM" id="SSF51735">
    <property type="entry name" value="NAD(P)-binding Rossmann-fold domains"/>
    <property type="match status" value="1"/>
</dbReference>
<dbReference type="PRINTS" id="PR00081">
    <property type="entry name" value="GDHRDH"/>
</dbReference>
<dbReference type="KEGG" id="tet:TTHERM_00334360"/>
<gene>
    <name evidence="5" type="ORF">TTHERM_00334360</name>
</gene>
<keyword evidence="3" id="KW-0560">Oxidoreductase</keyword>
<accession>I7LV57</accession>
<keyword evidence="2" id="KW-0521">NADP</keyword>
<dbReference type="NCBIfam" id="NF004825">
    <property type="entry name" value="PRK06181.1"/>
    <property type="match status" value="1"/>
</dbReference>
<dbReference type="InterPro" id="IPR002347">
    <property type="entry name" value="SDR_fam"/>
</dbReference>
<dbReference type="InParanoid" id="I7LV57"/>
<evidence type="ECO:0000256" key="1">
    <source>
        <dbReference type="ARBA" id="ARBA00006484"/>
    </source>
</evidence>
<dbReference type="GO" id="GO:0005829">
    <property type="term" value="C:cytosol"/>
    <property type="evidence" value="ECO:0007669"/>
    <property type="project" value="TreeGrafter"/>
</dbReference>
<dbReference type="CDD" id="cd05332">
    <property type="entry name" value="11beta-HSD1_like_SDR_c"/>
    <property type="match status" value="1"/>
</dbReference>
<dbReference type="PRINTS" id="PR00080">
    <property type="entry name" value="SDRFAMILY"/>
</dbReference>
<dbReference type="InterPro" id="IPR036291">
    <property type="entry name" value="NAD(P)-bd_dom_sf"/>
</dbReference>
<comment type="similarity">
    <text evidence="1 4">Belongs to the short-chain dehydrogenases/reductases (SDR) family.</text>
</comment>
<dbReference type="STRING" id="312017.I7LV57"/>
<evidence type="ECO:0000256" key="3">
    <source>
        <dbReference type="ARBA" id="ARBA00023002"/>
    </source>
</evidence>
<dbReference type="GO" id="GO:0016491">
    <property type="term" value="F:oxidoreductase activity"/>
    <property type="evidence" value="ECO:0007669"/>
    <property type="project" value="UniProtKB-KW"/>
</dbReference>
<reference evidence="6" key="1">
    <citation type="journal article" date="2006" name="PLoS Biol.">
        <title>Macronuclear genome sequence of the ciliate Tetrahymena thermophila, a model eukaryote.</title>
        <authorList>
            <person name="Eisen J.A."/>
            <person name="Coyne R.S."/>
            <person name="Wu M."/>
            <person name="Wu D."/>
            <person name="Thiagarajan M."/>
            <person name="Wortman J.R."/>
            <person name="Badger J.H."/>
            <person name="Ren Q."/>
            <person name="Amedeo P."/>
            <person name="Jones K.M."/>
            <person name="Tallon L.J."/>
            <person name="Delcher A.L."/>
            <person name="Salzberg S.L."/>
            <person name="Silva J.C."/>
            <person name="Haas B.J."/>
            <person name="Majoros W.H."/>
            <person name="Farzad M."/>
            <person name="Carlton J.M."/>
            <person name="Smith R.K. Jr."/>
            <person name="Garg J."/>
            <person name="Pearlman R.E."/>
            <person name="Karrer K.M."/>
            <person name="Sun L."/>
            <person name="Manning G."/>
            <person name="Elde N.C."/>
            <person name="Turkewitz A.P."/>
            <person name="Asai D.J."/>
            <person name="Wilkes D.E."/>
            <person name="Wang Y."/>
            <person name="Cai H."/>
            <person name="Collins K."/>
            <person name="Stewart B.A."/>
            <person name="Lee S.R."/>
            <person name="Wilamowska K."/>
            <person name="Weinberg Z."/>
            <person name="Ruzzo W.L."/>
            <person name="Wloga D."/>
            <person name="Gaertig J."/>
            <person name="Frankel J."/>
            <person name="Tsao C.-C."/>
            <person name="Gorovsky M.A."/>
            <person name="Keeling P.J."/>
            <person name="Waller R.F."/>
            <person name="Patron N.J."/>
            <person name="Cherry J.M."/>
            <person name="Stover N.A."/>
            <person name="Krieger C.J."/>
            <person name="del Toro C."/>
            <person name="Ryder H.F."/>
            <person name="Williamson S.C."/>
            <person name="Barbeau R.A."/>
            <person name="Hamilton E.P."/>
            <person name="Orias E."/>
        </authorList>
    </citation>
    <scope>NUCLEOTIDE SEQUENCE [LARGE SCALE GENOMIC DNA]</scope>
    <source>
        <strain evidence="6">SB210</strain>
    </source>
</reference>
<organism evidence="5 6">
    <name type="scientific">Tetrahymena thermophila (strain SB210)</name>
    <dbReference type="NCBI Taxonomy" id="312017"/>
    <lineage>
        <taxon>Eukaryota</taxon>
        <taxon>Sar</taxon>
        <taxon>Alveolata</taxon>
        <taxon>Ciliophora</taxon>
        <taxon>Intramacronucleata</taxon>
        <taxon>Oligohymenophorea</taxon>
        <taxon>Hymenostomatida</taxon>
        <taxon>Tetrahymenina</taxon>
        <taxon>Tetrahymenidae</taxon>
        <taxon>Tetrahymena</taxon>
    </lineage>
</organism>
<sequence>MGNNLAVLQIMPNKFKSGSVVLITGASQGIGKELALRYASRQCRLLLCARNVELLKNVQSLCNHLGGKAEICQMDVSNEEDCKRMIQECIKHFSKIDILVLNAGVNAHSKFVELPDLSSFKKVMETNFYGCVYPTKYALPYLQKTKGQILVLSSLSGEIGLPFRTAYCSSKFAVTGFFESLRIELENKDIAITIVCPPSVKTNMRDHDLLQKYKTEEMNETDNRMSVEQCADTIILAADKRARKVFFPRQAYLAAYIRPFFPDYVDNKLKKFAKL</sequence>
<dbReference type="RefSeq" id="XP_001017504.1">
    <property type="nucleotide sequence ID" value="XM_001017504.3"/>
</dbReference>
<dbReference type="Gene3D" id="3.40.50.720">
    <property type="entry name" value="NAD(P)-binding Rossmann-like Domain"/>
    <property type="match status" value="1"/>
</dbReference>
<dbReference type="OrthoDB" id="1274115at2759"/>
<evidence type="ECO:0000313" key="5">
    <source>
        <dbReference type="EMBL" id="EAR97259.1"/>
    </source>
</evidence>
<dbReference type="HOGENOM" id="CLU_010194_2_1_1"/>
<dbReference type="InterPro" id="IPR020904">
    <property type="entry name" value="Sc_DH/Rdtase_CS"/>
</dbReference>
<dbReference type="OMA" id="IMDINFY"/>
<dbReference type="Proteomes" id="UP000009168">
    <property type="component" value="Unassembled WGS sequence"/>
</dbReference>
<evidence type="ECO:0000256" key="4">
    <source>
        <dbReference type="RuleBase" id="RU000363"/>
    </source>
</evidence>
<name>I7LV57_TETTS</name>